<gene>
    <name evidence="11" type="ORF">CSC94_17855</name>
</gene>
<keyword evidence="11" id="KW-0969">Cilium</keyword>
<evidence type="ECO:0000256" key="5">
    <source>
        <dbReference type="ARBA" id="ARBA00022692"/>
    </source>
</evidence>
<dbReference type="RefSeq" id="WP_099307739.1">
    <property type="nucleotide sequence ID" value="NZ_PDVP01000013.1"/>
</dbReference>
<dbReference type="OrthoDB" id="9779817at2"/>
<organism evidence="11 12">
    <name type="scientific">Zhengella mangrovi</name>
    <dbReference type="NCBI Taxonomy" id="1982044"/>
    <lineage>
        <taxon>Bacteria</taxon>
        <taxon>Pseudomonadati</taxon>
        <taxon>Pseudomonadota</taxon>
        <taxon>Alphaproteobacteria</taxon>
        <taxon>Hyphomicrobiales</taxon>
        <taxon>Notoacmeibacteraceae</taxon>
        <taxon>Zhengella</taxon>
    </lineage>
</organism>
<dbReference type="GO" id="GO:0044780">
    <property type="term" value="P:bacterial-type flagellum assembly"/>
    <property type="evidence" value="ECO:0007669"/>
    <property type="project" value="UniProtKB-UniRule"/>
</dbReference>
<keyword evidence="5 10" id="KW-0812">Transmembrane</keyword>
<keyword evidence="11" id="KW-0282">Flagellum</keyword>
<feature type="transmembrane region" description="Helical" evidence="10">
    <location>
        <begin position="212"/>
        <end position="232"/>
    </location>
</feature>
<dbReference type="GO" id="GO:0009425">
    <property type="term" value="C:bacterial-type flagellum basal body"/>
    <property type="evidence" value="ECO:0007669"/>
    <property type="project" value="UniProtKB-SubCell"/>
</dbReference>
<proteinExistence type="inferred from homology"/>
<dbReference type="InterPro" id="IPR002010">
    <property type="entry name" value="T3SS_IM_R"/>
</dbReference>
<protein>
    <recommendedName>
        <fullName evidence="3 9">Flagellar biosynthetic protein FliR</fullName>
    </recommendedName>
</protein>
<dbReference type="AlphaFoldDB" id="A0A2G1QJK9"/>
<dbReference type="Proteomes" id="UP000221168">
    <property type="component" value="Unassembled WGS sequence"/>
</dbReference>
<sequence>MNALLPVLFMPAVLVFCRIGGCLMVLPGFSSIRVPVRVRLFTAIALSVALAPLVWSSLPQVSVSAPAPFYLFILTETLIGAFLGLLVRVLFSALEFMASAAAMSMGFGNMMGTPVTEAEPQAAFSAFLGMAAVVLFFLVNAHHAVLAGLIRSYDIIPPAGVLDPQQLLARLGQRLNDAFLLVLRLGSPFIAYGILINLIIGLLNKLTPQIPVYFISLPFVLAGGLLIAYFVFPSMLSLFITAVPDKGFFH</sequence>
<dbReference type="GO" id="GO:0005886">
    <property type="term" value="C:plasma membrane"/>
    <property type="evidence" value="ECO:0007669"/>
    <property type="project" value="UniProtKB-SubCell"/>
</dbReference>
<keyword evidence="11" id="KW-0966">Cell projection</keyword>
<dbReference type="PANTHER" id="PTHR30065">
    <property type="entry name" value="FLAGELLAR BIOSYNTHETIC PROTEIN FLIR"/>
    <property type="match status" value="1"/>
</dbReference>
<evidence type="ECO:0000256" key="3">
    <source>
        <dbReference type="ARBA" id="ARBA00021717"/>
    </source>
</evidence>
<evidence type="ECO:0000256" key="7">
    <source>
        <dbReference type="ARBA" id="ARBA00023136"/>
    </source>
</evidence>
<keyword evidence="4 10" id="KW-1003">Cell membrane</keyword>
<name>A0A2G1QJK9_9HYPH</name>
<feature type="transmembrane region" description="Helical" evidence="10">
    <location>
        <begin position="6"/>
        <end position="26"/>
    </location>
</feature>
<comment type="function">
    <text evidence="1 10">Role in flagellar biosynthesis.</text>
</comment>
<evidence type="ECO:0000256" key="1">
    <source>
        <dbReference type="ARBA" id="ARBA00002578"/>
    </source>
</evidence>
<evidence type="ECO:0000256" key="9">
    <source>
        <dbReference type="NCBIfam" id="TIGR01400"/>
    </source>
</evidence>
<dbReference type="InterPro" id="IPR006303">
    <property type="entry name" value="FliR"/>
</dbReference>
<evidence type="ECO:0000256" key="4">
    <source>
        <dbReference type="ARBA" id="ARBA00022475"/>
    </source>
</evidence>
<dbReference type="GO" id="GO:0006605">
    <property type="term" value="P:protein targeting"/>
    <property type="evidence" value="ECO:0007669"/>
    <property type="project" value="UniProtKB-UniRule"/>
</dbReference>
<dbReference type="PRINTS" id="PR00953">
    <property type="entry name" value="TYPE3IMRPROT"/>
</dbReference>
<evidence type="ECO:0000256" key="10">
    <source>
        <dbReference type="RuleBase" id="RU362071"/>
    </source>
</evidence>
<evidence type="ECO:0000313" key="12">
    <source>
        <dbReference type="Proteomes" id="UP000221168"/>
    </source>
</evidence>
<reference evidence="11 12" key="1">
    <citation type="submission" date="2017-10" db="EMBL/GenBank/DDBJ databases">
        <title>Sedimentibacterium mangrovi gen. nov., sp. nov., a novel member of family Phyllobacteriacea isolated from mangrove sediment.</title>
        <authorList>
            <person name="Liao H."/>
            <person name="Tian Y."/>
        </authorList>
    </citation>
    <scope>NUCLEOTIDE SEQUENCE [LARGE SCALE GENOMIC DNA]</scope>
    <source>
        <strain evidence="11 12">X9-2-2</strain>
    </source>
</reference>
<evidence type="ECO:0000256" key="6">
    <source>
        <dbReference type="ARBA" id="ARBA00022989"/>
    </source>
</evidence>
<comment type="caution">
    <text evidence="11">The sequence shown here is derived from an EMBL/GenBank/DDBJ whole genome shotgun (WGS) entry which is preliminary data.</text>
</comment>
<feature type="transmembrane region" description="Helical" evidence="10">
    <location>
        <begin position="38"/>
        <end position="55"/>
    </location>
</feature>
<feature type="transmembrane region" description="Helical" evidence="10">
    <location>
        <begin position="67"/>
        <end position="86"/>
    </location>
</feature>
<feature type="transmembrane region" description="Helical" evidence="10">
    <location>
        <begin position="122"/>
        <end position="141"/>
    </location>
</feature>
<dbReference type="PANTHER" id="PTHR30065:SF8">
    <property type="entry name" value="FLAGELLAR BIOSYNTHETIC PROTEIN FLIR"/>
    <property type="match status" value="1"/>
</dbReference>
<keyword evidence="12" id="KW-1185">Reference proteome</keyword>
<accession>A0A2G1QJK9</accession>
<comment type="subcellular location">
    <subcellularLocation>
        <location evidence="10">Cell membrane</location>
        <topology evidence="10">Multi-pass membrane protein</topology>
    </subcellularLocation>
    <subcellularLocation>
        <location evidence="10">Bacterial flagellum basal body</location>
    </subcellularLocation>
</comment>
<evidence type="ECO:0000256" key="8">
    <source>
        <dbReference type="ARBA" id="ARBA00023143"/>
    </source>
</evidence>
<evidence type="ECO:0000313" key="11">
    <source>
        <dbReference type="EMBL" id="PHP65713.1"/>
    </source>
</evidence>
<keyword evidence="8 10" id="KW-0975">Bacterial flagellum</keyword>
<keyword evidence="7 10" id="KW-0472">Membrane</keyword>
<keyword evidence="6 10" id="KW-1133">Transmembrane helix</keyword>
<dbReference type="Pfam" id="PF01311">
    <property type="entry name" value="Bac_export_1"/>
    <property type="match status" value="1"/>
</dbReference>
<evidence type="ECO:0000256" key="2">
    <source>
        <dbReference type="ARBA" id="ARBA00009772"/>
    </source>
</evidence>
<feature type="transmembrane region" description="Helical" evidence="10">
    <location>
        <begin position="178"/>
        <end position="200"/>
    </location>
</feature>
<comment type="similarity">
    <text evidence="2 10">Belongs to the FliR/MopE/SpaR family.</text>
</comment>
<dbReference type="NCBIfam" id="TIGR01400">
    <property type="entry name" value="fliR"/>
    <property type="match status" value="1"/>
</dbReference>
<dbReference type="EMBL" id="PDVP01000013">
    <property type="protein sequence ID" value="PHP65713.1"/>
    <property type="molecule type" value="Genomic_DNA"/>
</dbReference>